<evidence type="ECO:0000259" key="4">
    <source>
        <dbReference type="Pfam" id="PF00210"/>
    </source>
</evidence>
<dbReference type="InterPro" id="IPR008331">
    <property type="entry name" value="Ferritin_DPS_dom"/>
</dbReference>
<dbReference type="CDD" id="cd01043">
    <property type="entry name" value="DPS"/>
    <property type="match status" value="1"/>
</dbReference>
<evidence type="ECO:0000256" key="3">
    <source>
        <dbReference type="RuleBase" id="RU003875"/>
    </source>
</evidence>
<dbReference type="AlphaFoldDB" id="A0A2I1NCK5"/>
<gene>
    <name evidence="5" type="ORF">CYJ41_01320</name>
</gene>
<dbReference type="Pfam" id="PF00210">
    <property type="entry name" value="Ferritin"/>
    <property type="match status" value="1"/>
</dbReference>
<evidence type="ECO:0000256" key="2">
    <source>
        <dbReference type="ARBA" id="ARBA00009497"/>
    </source>
</evidence>
<dbReference type="PANTHER" id="PTHR42932:SF1">
    <property type="entry name" value="GENERAL STRESS PROTEIN 20U"/>
    <property type="match status" value="1"/>
</dbReference>
<comment type="similarity">
    <text evidence="2 3">Belongs to the Dps family.</text>
</comment>
<evidence type="ECO:0000313" key="6">
    <source>
        <dbReference type="Proteomes" id="UP000234639"/>
    </source>
</evidence>
<dbReference type="Proteomes" id="UP000234639">
    <property type="component" value="Unassembled WGS sequence"/>
</dbReference>
<dbReference type="PIRSF" id="PIRSF005900">
    <property type="entry name" value="Dps"/>
    <property type="match status" value="1"/>
</dbReference>
<dbReference type="InterPro" id="IPR012347">
    <property type="entry name" value="Ferritin-like"/>
</dbReference>
<dbReference type="RefSeq" id="WP_024962134.1">
    <property type="nucleotide sequence ID" value="NZ_CABMOL010000009.1"/>
</dbReference>
<protein>
    <submittedName>
        <fullName evidence="5">DNA starvation/stationary phase protection protein</fullName>
    </submittedName>
</protein>
<dbReference type="EMBL" id="PKHU01000001">
    <property type="protein sequence ID" value="PKZ30109.1"/>
    <property type="molecule type" value="Genomic_DNA"/>
</dbReference>
<dbReference type="InterPro" id="IPR009078">
    <property type="entry name" value="Ferritin-like_SF"/>
</dbReference>
<dbReference type="GO" id="GO:0008199">
    <property type="term" value="F:ferric iron binding"/>
    <property type="evidence" value="ECO:0007669"/>
    <property type="project" value="InterPro"/>
</dbReference>
<dbReference type="PRINTS" id="PR01346">
    <property type="entry name" value="HELNAPAPROT"/>
</dbReference>
<accession>A0A2I1NCK5</accession>
<feature type="domain" description="Ferritin/DPS" evidence="4">
    <location>
        <begin position="5"/>
        <end position="144"/>
    </location>
</feature>
<dbReference type="Gene3D" id="1.20.1260.10">
    <property type="match status" value="1"/>
</dbReference>
<dbReference type="GO" id="GO:0005737">
    <property type="term" value="C:cytoplasm"/>
    <property type="evidence" value="ECO:0007669"/>
    <property type="project" value="UniProtKB-SubCell"/>
</dbReference>
<proteinExistence type="inferred from homology"/>
<evidence type="ECO:0000256" key="1">
    <source>
        <dbReference type="ARBA" id="ARBA00004496"/>
    </source>
</evidence>
<comment type="caution">
    <text evidence="5">The sequence shown here is derived from an EMBL/GenBank/DDBJ whole genome shotgun (WGS) entry which is preliminary data.</text>
</comment>
<organism evidence="5 6">
    <name type="scientific">Campylobacter ureolyticus</name>
    <dbReference type="NCBI Taxonomy" id="827"/>
    <lineage>
        <taxon>Bacteria</taxon>
        <taxon>Pseudomonadati</taxon>
        <taxon>Campylobacterota</taxon>
        <taxon>Epsilonproteobacteria</taxon>
        <taxon>Campylobacterales</taxon>
        <taxon>Campylobacteraceae</taxon>
        <taxon>Campylobacter</taxon>
    </lineage>
</organism>
<sequence length="145" mass="16425">MNKVIEQLNQIQADALALSVQFHNYHWNVKGTQFLAIHKYTEEAYDDMGELFDEAAERAIQLGGKAIVCPKAIIERSKTPKVEKDSFTCKEVVELIKKDYEYLLGEFRKLAKLSDEAGDRATGAICDDYIGKYEKALWMLSATLA</sequence>
<dbReference type="SUPFAM" id="SSF47240">
    <property type="entry name" value="Ferritin-like"/>
    <property type="match status" value="1"/>
</dbReference>
<comment type="subcellular location">
    <subcellularLocation>
        <location evidence="1">Cytoplasm</location>
    </subcellularLocation>
</comment>
<name>A0A2I1NCK5_9BACT</name>
<dbReference type="PANTHER" id="PTHR42932">
    <property type="entry name" value="GENERAL STRESS PROTEIN 20U"/>
    <property type="match status" value="1"/>
</dbReference>
<reference evidence="5 6" key="1">
    <citation type="submission" date="2017-12" db="EMBL/GenBank/DDBJ databases">
        <title>Phylogenetic diversity of female urinary microbiome.</title>
        <authorList>
            <person name="Thomas-White K."/>
            <person name="Wolfe A.J."/>
        </authorList>
    </citation>
    <scope>NUCLEOTIDE SEQUENCE [LARGE SCALE GENOMIC DNA]</scope>
    <source>
        <strain evidence="5 6">UMB0112</strain>
    </source>
</reference>
<evidence type="ECO:0000313" key="5">
    <source>
        <dbReference type="EMBL" id="PKZ30109.1"/>
    </source>
</evidence>
<dbReference type="InterPro" id="IPR002177">
    <property type="entry name" value="DPS_DNA-bd"/>
</dbReference>